<dbReference type="InterPro" id="IPR036697">
    <property type="entry name" value="Hemocyanin_N_sf"/>
</dbReference>
<dbReference type="GO" id="GO:0045735">
    <property type="term" value="F:nutrient reservoir activity"/>
    <property type="evidence" value="ECO:0007669"/>
    <property type="project" value="UniProtKB-KW"/>
</dbReference>
<evidence type="ECO:0000313" key="8">
    <source>
        <dbReference type="Proteomes" id="UP000192223"/>
    </source>
</evidence>
<reference evidence="9" key="1">
    <citation type="submission" date="2025-08" db="UniProtKB">
        <authorList>
            <consortium name="RefSeq"/>
        </authorList>
    </citation>
    <scope>IDENTIFICATION</scope>
    <source>
        <tissue evidence="9">Entire body</tissue>
    </source>
</reference>
<dbReference type="InterPro" id="IPR000896">
    <property type="entry name" value="Hemocyanin/hexamerin_mid_dom"/>
</dbReference>
<evidence type="ECO:0000256" key="3">
    <source>
        <dbReference type="SAM" id="MobiDB-lite"/>
    </source>
</evidence>
<dbReference type="GeneID" id="108740651"/>
<dbReference type="PROSITE" id="PS00209">
    <property type="entry name" value="HEMOCYANIN_1"/>
    <property type="match status" value="1"/>
</dbReference>
<feature type="region of interest" description="Disordered" evidence="3">
    <location>
        <begin position="613"/>
        <end position="633"/>
    </location>
</feature>
<evidence type="ECO:0000256" key="4">
    <source>
        <dbReference type="SAM" id="SignalP"/>
    </source>
</evidence>
<dbReference type="PRINTS" id="PR00187">
    <property type="entry name" value="HAEMOCYANIN"/>
</dbReference>
<dbReference type="SUPFAM" id="SSF48050">
    <property type="entry name" value="Hemocyanin, N-terminal domain"/>
    <property type="match status" value="2"/>
</dbReference>
<dbReference type="Proteomes" id="UP000192223">
    <property type="component" value="Unplaced"/>
</dbReference>
<feature type="chain" id="PRO_5028933233" evidence="4">
    <location>
        <begin position="17"/>
        <end position="2708"/>
    </location>
</feature>
<feature type="domain" description="Hemocyanin N-terminal" evidence="6">
    <location>
        <begin position="2033"/>
        <end position="2153"/>
    </location>
</feature>
<dbReference type="InterPro" id="IPR037020">
    <property type="entry name" value="Hemocyanin_C_sf"/>
</dbReference>
<dbReference type="RefSeq" id="XP_018330543.2">
    <property type="nucleotide sequence ID" value="XM_018475041.2"/>
</dbReference>
<keyword evidence="4" id="KW-0732">Signal</keyword>
<dbReference type="KEGG" id="apln:108740651"/>
<evidence type="ECO:0000259" key="6">
    <source>
        <dbReference type="Pfam" id="PF03722"/>
    </source>
</evidence>
<keyword evidence="1" id="KW-0758">Storage protein</keyword>
<feature type="compositionally biased region" description="Low complexity" evidence="3">
    <location>
        <begin position="143"/>
        <end position="162"/>
    </location>
</feature>
<dbReference type="Pfam" id="PF03723">
    <property type="entry name" value="Hemocyanin_C"/>
    <property type="match status" value="2"/>
</dbReference>
<dbReference type="SUPFAM" id="SSF81296">
    <property type="entry name" value="E set domains"/>
    <property type="match status" value="2"/>
</dbReference>
<feature type="domain" description="Hemocyanin N-terminal" evidence="6">
    <location>
        <begin position="1044"/>
        <end position="1163"/>
    </location>
</feature>
<evidence type="ECO:0000256" key="1">
    <source>
        <dbReference type="ARBA" id="ARBA00022761"/>
    </source>
</evidence>
<dbReference type="OrthoDB" id="6371642at2759"/>
<feature type="compositionally biased region" description="Low complexity" evidence="3">
    <location>
        <begin position="55"/>
        <end position="75"/>
    </location>
</feature>
<sequence length="2708" mass="310365">MKTALFILLLGCGALAVPHRHHSSRESQEQTDAKENDVVEMDISVLGGVKELKVGTSRGRSSQSSGSRSWPSVRGVISQQPESVQEVAEVCQQQQQQLDDIERQLEDNQDRTPVQSQKIEVQQQIQQIRRLKQEQDEIKQQIEQESQSAQSTSPNKLNQIQRQQQQLQQKIDLLQQTVDQESPSSNLLGARKSTSVQQLLIQSKLQQIQIAQIKQQLEEAQQNAAGPGQMAQVKQQKQEAQQLQQQLNQVTQEIQREAQNNQPTSPAKLNQIQTQQEQLQQEIDSLQQAVEQEQGTSLSLSTGGRTQPGNLLQLKAQIQLQQLQLDQIKRQQQGAIGTGQEIQVQQKIQNVQQQINQIAQEIRKQAQTPQSASPSKLNLIERQQDSIQQQLGSLQQLVSRQQQSQWSPLGIFNTRSQAWSSAATAGFGGVSLQRLASQAQRQQNQIQQIDAAVQDVQANAVSTSRKIQAQRQMQQVEQLQRQLNDMEEEIQDEANSPQPTSLSKVNQIQRKQDELQVNIDQLQQSIGPVGLFGAGGINQKRQSQSIWGTSGPQSIRQLLSQAQQQQGQIQRIEGQLQSAQRGATGQGQQIQIQQLLQQALQVQQQARQVKQQIEASAQSPVPPSAVRLSQNQRQQNQLQQNIDQLEQTAEQVLRQQSGSSSIWMVPASLQSQIATIQNSPLRQNPWLARRIGQTQWLSQTPRHVQLLGQLQQQKEQVNQIQNDLQDIQQEVTSQLQQLQVQQQLQAANAIQQELDDVAQRIQETTQSGLTPSIAVVSSIQAEQSQLQQKINRLQQQVREQQQQLGLQSVSRLGGWTRTPRGVVTSSRRQQWSSQSATGRIQGQGISQWAPSVQQLVSQAEDQQVQLNEIQNDLLNSQREAAGQIQQIQVQKQKQQLRQLQHQQNSIEQQLQQEVENDQPTPVQVLNQIQRQQVQQQQQLDRLKKAVQRQRGQRGQPWQGSVGLGATQTQGQTVRQRQEQAGQLPNQWDEDQTEQGTLDDLVQKEVTPAQNQDLQQQRQVGQLEAQAVQISPVAKEIQINDPQTIKKQGDVLRLVKNINQQPLDDELVQAGNSYSIEANSDKYTDQQAVRNLGKQIEKGILPRGEIFSVFNPDHLKQVIAVFKVLYHAQDWDTFINTAAWARVNVNEGVFLHALSVALAQRGDTDLITLPPTYEITPNYFVNSHVIQKAQNVKQLISDTSRPREYVIIANYSGSHLNLDPEQALSYFLEDVGLNDFYFDYNINYPFWLNTEYLQQGGDRRGEQSYFLAQQLLARYYMERLSNNVGDIPEINLEDKMIETGYVPSLRYPNGLEFPARPSKVFLGRDEEVEDIQDMARRIKDAIDSGKVSDEDGNDIDISGEDGFDTLMNIIQSTPESLNPQFYGALEVVMRWVLGNSLEPLDQNKLAPSALEHFETTLRDPAAWQLLKKVVKLAQQYKQKLPSYNEQQVHFPGVEVQSVQVSPLVTFFDKNDIDITNAVYVNEQDVATDSIKILARQARLNNQPFTVKINVNSQQAQPAVVRILLGPKHDEYGREININDNRLNFIELDKFPVQLRPGSNNIIRESKEMNVVDDSASAEELEQQVEQALSQQTPLQLSYDDILTGFPKRLLLPKGQRGGQVFQIMVVVSPLVESPAQQQAQQQMQQAVLGQDPTVQRGILNQNVDGLPLGFPLDREVDEVVLANAPNLALQDVLIVHEGPEIAEAQKEIQNESQTQLLLLCLILFTMKVVLLLAFLVCSTLAVPLGQTTDRTTPYIKSQTYPATYGQRNEQQSSLNPWMTRKYQNQWTRGPSTMTETPQQLRQLEQRLYNIQQLLQQQKHMYDVSQWQQYMQVASRYLDLVHNLQEQSQYGIPEDRLGQLQLQVQNFYQEIQTTLQNGDQGFGNPQYFKKSFPTRNYEYQLDSPYELLQKSYKWNPLYQQRQQQRQQWKPIVGQKESFDTFKSYKQKGYQYQKGVLSTGKSKFIRQRQQEAGFLPNQWDEDYTEQGTFQDLVRHYFAPPQNQELQTQRQIAHYEAQAVHVNPQTEEVIIENPEHLNKQQQVLYLLKNIHQQYSSDPEIGLRDNDYSIEANINNYNDVHAVYNLMKQYKKGLLPKGALFSIFNPEHLKQVVTLFKVLYHAKDWDIFIKTATWAKVHVNEDLFQYVLTVALVQRGDTDFLALPPAYYVNPHYFINQYVIQKAQNIKQAITDFTPQKKYFINSNYSGWYLNLDPEQSLSYFLEDIGLNDYYYFYHINYPFWLNTEYLKFGGDRRGEQEYYFIQQLLARYYMERLSNNIGDIPELNLDDNAIDTGYVPSLRYPNGVEFPTRGINAHLGREELLDEAELFVQRVRDAIDAGYVIDEDGHQVDLVGEDGFEMLLNIIESTPESPNPQYYGPTHMILRWVLGHSLEPFDSQKLVPSALEHYETTLRDPVSWQLFKKLIELVQRYKRYLPSYNQQQLHFPGVSLDEVRVDALNTYFDQYDVDISNAVYVNEEEYAEDSVKIFAHQARLNHKPFTVQMTVNSQKAQPAVVRIFLGPKYDEYEREIDINENRLNFFEMDKFQVELQQGRNNIIRESTQMNVVEDWSFEDGFPQQVHKALEQGSLQIQYSDLLTALPSRLLLPKGQRGGQTFQIFVMISPLIESAQQRQAVEQMQQNIFGEDYNVQKGILNQYVDGLPLGYPFDREIDETVFFDIPNAVFQDVVIEHEGPEILEAQKQIGDYQSTPTKNFY</sequence>
<keyword evidence="8" id="KW-1185">Reference proteome</keyword>
<feature type="signal peptide" evidence="4">
    <location>
        <begin position="1"/>
        <end position="16"/>
    </location>
</feature>
<dbReference type="InterPro" id="IPR014756">
    <property type="entry name" value="Ig_E-set"/>
</dbReference>
<organism evidence="8 9">
    <name type="scientific">Agrilus planipennis</name>
    <name type="common">Emerald ash borer</name>
    <name type="synonym">Agrilus marcopoli</name>
    <dbReference type="NCBI Taxonomy" id="224129"/>
    <lineage>
        <taxon>Eukaryota</taxon>
        <taxon>Metazoa</taxon>
        <taxon>Ecdysozoa</taxon>
        <taxon>Arthropoda</taxon>
        <taxon>Hexapoda</taxon>
        <taxon>Insecta</taxon>
        <taxon>Pterygota</taxon>
        <taxon>Neoptera</taxon>
        <taxon>Endopterygota</taxon>
        <taxon>Coleoptera</taxon>
        <taxon>Polyphaga</taxon>
        <taxon>Elateriformia</taxon>
        <taxon>Buprestoidea</taxon>
        <taxon>Buprestidae</taxon>
        <taxon>Agrilinae</taxon>
        <taxon>Agrilus</taxon>
    </lineage>
</organism>
<feature type="region of interest" description="Disordered" evidence="3">
    <location>
        <begin position="817"/>
        <end position="843"/>
    </location>
</feature>
<name>A0A1W4XDN5_AGRPL</name>
<dbReference type="SUPFAM" id="SSF48056">
    <property type="entry name" value="Di-copper centre-containing domain"/>
    <property type="match status" value="2"/>
</dbReference>
<keyword evidence="2" id="KW-0175">Coiled coil</keyword>
<dbReference type="PANTHER" id="PTHR11511">
    <property type="entry name" value="LARVAL STORAGE PROTEIN/PHENOLOXIDASE"/>
    <property type="match status" value="1"/>
</dbReference>
<gene>
    <name evidence="9" type="primary">LOC108740651</name>
</gene>
<evidence type="ECO:0000259" key="5">
    <source>
        <dbReference type="Pfam" id="PF00372"/>
    </source>
</evidence>
<proteinExistence type="predicted"/>
<feature type="domain" description="Hemocyanin middle" evidence="5">
    <location>
        <begin position="1170"/>
        <end position="1431"/>
    </location>
</feature>
<feature type="domain" description="Hemocyanin C-terminal" evidence="7">
    <location>
        <begin position="1442"/>
        <end position="1695"/>
    </location>
</feature>
<accession>A0A1W4XDN5</accession>
<feature type="domain" description="Hemocyanin middle" evidence="5">
    <location>
        <begin position="2160"/>
        <end position="2421"/>
    </location>
</feature>
<evidence type="ECO:0000259" key="7">
    <source>
        <dbReference type="Pfam" id="PF03723"/>
    </source>
</evidence>
<dbReference type="InterPro" id="IPR005203">
    <property type="entry name" value="Hemocyanin_C"/>
</dbReference>
<evidence type="ECO:0000256" key="2">
    <source>
        <dbReference type="SAM" id="Coils"/>
    </source>
</evidence>
<dbReference type="InParanoid" id="A0A1W4XDN5"/>
<feature type="region of interest" description="Disordered" evidence="3">
    <location>
        <begin position="139"/>
        <end position="162"/>
    </location>
</feature>
<dbReference type="InterPro" id="IPR008922">
    <property type="entry name" value="Di-copper_centre_dom_sf"/>
</dbReference>
<feature type="region of interest" description="Disordered" evidence="3">
    <location>
        <begin position="944"/>
        <end position="994"/>
    </location>
</feature>
<dbReference type="Gene3D" id="2.60.40.1520">
    <property type="entry name" value="Hemocyanin, C-terminal domain"/>
    <property type="match status" value="2"/>
</dbReference>
<feature type="region of interest" description="Disordered" evidence="3">
    <location>
        <begin position="54"/>
        <end position="78"/>
    </location>
</feature>
<evidence type="ECO:0000313" key="9">
    <source>
        <dbReference type="RefSeq" id="XP_018330543.2"/>
    </source>
</evidence>
<dbReference type="Pfam" id="PF03722">
    <property type="entry name" value="Hemocyanin_N"/>
    <property type="match status" value="2"/>
</dbReference>
<feature type="compositionally biased region" description="Low complexity" evidence="3">
    <location>
        <begin position="952"/>
        <end position="980"/>
    </location>
</feature>
<feature type="compositionally biased region" description="Low complexity" evidence="3">
    <location>
        <begin position="825"/>
        <end position="835"/>
    </location>
</feature>
<dbReference type="InterPro" id="IPR013788">
    <property type="entry name" value="Hemocyanin/hexamerin"/>
</dbReference>
<dbReference type="Gene3D" id="1.20.1370.10">
    <property type="entry name" value="Hemocyanin, N-terminal domain"/>
    <property type="match status" value="2"/>
</dbReference>
<dbReference type="PANTHER" id="PTHR11511:SF5">
    <property type="entry name" value="FAT-BODY PROTEIN 1-RELATED"/>
    <property type="match status" value="1"/>
</dbReference>
<feature type="coiled-coil region" evidence="2">
    <location>
        <begin position="432"/>
        <end position="525"/>
    </location>
</feature>
<dbReference type="STRING" id="224129.A0A1W4XDN5"/>
<protein>
    <submittedName>
        <fullName evidence="9">Uncharacterized protein LOC108740651</fullName>
    </submittedName>
</protein>
<feature type="coiled-coil region" evidence="2">
    <location>
        <begin position="703"/>
        <end position="803"/>
    </location>
</feature>
<dbReference type="InterPro" id="IPR005204">
    <property type="entry name" value="Hemocyanin_N"/>
</dbReference>
<dbReference type="Gene3D" id="1.10.1280.10">
    <property type="entry name" value="Di-copper center containing domain from catechol oxidase"/>
    <property type="match status" value="2"/>
</dbReference>
<dbReference type="Pfam" id="PF00372">
    <property type="entry name" value="Hemocyanin_M"/>
    <property type="match status" value="2"/>
</dbReference>
<dbReference type="GO" id="GO:0005615">
    <property type="term" value="C:extracellular space"/>
    <property type="evidence" value="ECO:0007669"/>
    <property type="project" value="UniProtKB-ARBA"/>
</dbReference>
<feature type="domain" description="Hemocyanin C-terminal" evidence="7">
    <location>
        <begin position="2431"/>
        <end position="2684"/>
    </location>
</feature>